<protein>
    <submittedName>
        <fullName evidence="1">Uncharacterized protein</fullName>
    </submittedName>
</protein>
<proteinExistence type="predicted"/>
<dbReference type="Proteomes" id="UP001187192">
    <property type="component" value="Unassembled WGS sequence"/>
</dbReference>
<name>A0AA88CMK7_FICCA</name>
<dbReference type="EMBL" id="BTGU01001460">
    <property type="protein sequence ID" value="GMN23545.1"/>
    <property type="molecule type" value="Genomic_DNA"/>
</dbReference>
<accession>A0AA88CMK7</accession>
<evidence type="ECO:0000313" key="1">
    <source>
        <dbReference type="EMBL" id="GMN23545.1"/>
    </source>
</evidence>
<sequence>MGRDIADVDNMATIAVMIETNVAPTDLTRSAGTSQQSANNSIIGTGLQHAGEGQPQEAIDRRIAKLMAENEELRIRFNVSTIFNTPLPSITITFERSTHPVSKAANFF</sequence>
<comment type="caution">
    <text evidence="1">The sequence shown here is derived from an EMBL/GenBank/DDBJ whole genome shotgun (WGS) entry which is preliminary data.</text>
</comment>
<evidence type="ECO:0000313" key="2">
    <source>
        <dbReference type="Proteomes" id="UP001187192"/>
    </source>
</evidence>
<gene>
    <name evidence="1" type="ORF">TIFTF001_040472</name>
</gene>
<dbReference type="AlphaFoldDB" id="A0AA88CMK7"/>
<reference evidence="1" key="1">
    <citation type="submission" date="2023-07" db="EMBL/GenBank/DDBJ databases">
        <title>draft genome sequence of fig (Ficus carica).</title>
        <authorList>
            <person name="Takahashi T."/>
            <person name="Nishimura K."/>
        </authorList>
    </citation>
    <scope>NUCLEOTIDE SEQUENCE</scope>
</reference>
<keyword evidence="2" id="KW-1185">Reference proteome</keyword>
<organism evidence="1 2">
    <name type="scientific">Ficus carica</name>
    <name type="common">Common fig</name>
    <dbReference type="NCBI Taxonomy" id="3494"/>
    <lineage>
        <taxon>Eukaryota</taxon>
        <taxon>Viridiplantae</taxon>
        <taxon>Streptophyta</taxon>
        <taxon>Embryophyta</taxon>
        <taxon>Tracheophyta</taxon>
        <taxon>Spermatophyta</taxon>
        <taxon>Magnoliopsida</taxon>
        <taxon>eudicotyledons</taxon>
        <taxon>Gunneridae</taxon>
        <taxon>Pentapetalae</taxon>
        <taxon>rosids</taxon>
        <taxon>fabids</taxon>
        <taxon>Rosales</taxon>
        <taxon>Moraceae</taxon>
        <taxon>Ficeae</taxon>
        <taxon>Ficus</taxon>
    </lineage>
</organism>